<dbReference type="Gene3D" id="2.115.10.20">
    <property type="entry name" value="Glycosyl hydrolase domain, family 43"/>
    <property type="match status" value="1"/>
</dbReference>
<dbReference type="EMBL" id="RWJF01000001">
    <property type="protein sequence ID" value="RST31644.1"/>
    <property type="molecule type" value="Genomic_DNA"/>
</dbReference>
<name>A0A429VCG0_9SPHN</name>
<dbReference type="Pfam" id="PF04616">
    <property type="entry name" value="Glyco_hydro_43"/>
    <property type="match status" value="2"/>
</dbReference>
<dbReference type="GO" id="GO:0005975">
    <property type="term" value="P:carbohydrate metabolic process"/>
    <property type="evidence" value="ECO:0007669"/>
    <property type="project" value="InterPro"/>
</dbReference>
<comment type="caution">
    <text evidence="7">The sequence shown here is derived from an EMBL/GenBank/DDBJ whole genome shotgun (WGS) entry which is preliminary data.</text>
</comment>
<organism evidence="7 8">
    <name type="scientific">Sphingomonas ginkgonis</name>
    <dbReference type="NCBI Taxonomy" id="2315330"/>
    <lineage>
        <taxon>Bacteria</taxon>
        <taxon>Pseudomonadati</taxon>
        <taxon>Pseudomonadota</taxon>
        <taxon>Alphaproteobacteria</taxon>
        <taxon>Sphingomonadales</taxon>
        <taxon>Sphingomonadaceae</taxon>
        <taxon>Sphingomonas</taxon>
    </lineage>
</organism>
<comment type="similarity">
    <text evidence="1 6">Belongs to the glycosyl hydrolase 43 family.</text>
</comment>
<dbReference type="AlphaFoldDB" id="A0A429VCG0"/>
<feature type="active site" description="Proton acceptor" evidence="4">
    <location>
        <position position="88"/>
    </location>
</feature>
<keyword evidence="8" id="KW-1185">Reference proteome</keyword>
<dbReference type="InterPro" id="IPR006710">
    <property type="entry name" value="Glyco_hydro_43"/>
</dbReference>
<feature type="site" description="Important for catalytic activity, responsible for pKa modulation of the active site Glu and correct orientation of both the proton donor and substrate" evidence="5">
    <location>
        <position position="200"/>
    </location>
</feature>
<reference evidence="7 8" key="1">
    <citation type="submission" date="2018-12" db="EMBL/GenBank/DDBJ databases">
        <title>Sphingomonas sp. HMF7854 Genome sequencing and assembly.</title>
        <authorList>
            <person name="Cha I."/>
            <person name="Kang H."/>
            <person name="Kim H."/>
            <person name="Kang J."/>
            <person name="Joh K."/>
        </authorList>
    </citation>
    <scope>NUCLEOTIDE SEQUENCE [LARGE SCALE GENOMIC DNA]</scope>
    <source>
        <strain evidence="7 8">HMF7854</strain>
    </source>
</reference>
<evidence type="ECO:0000256" key="2">
    <source>
        <dbReference type="ARBA" id="ARBA00022801"/>
    </source>
</evidence>
<keyword evidence="2 6" id="KW-0378">Hydrolase</keyword>
<dbReference type="PANTHER" id="PTHR42812:SF5">
    <property type="entry name" value="ENDO-ARABINASE"/>
    <property type="match status" value="1"/>
</dbReference>
<keyword evidence="3 6" id="KW-0326">Glycosidase</keyword>
<evidence type="ECO:0000256" key="6">
    <source>
        <dbReference type="RuleBase" id="RU361187"/>
    </source>
</evidence>
<protein>
    <submittedName>
        <fullName evidence="7">Glycoside hydrolase family 43</fullName>
    </submittedName>
</protein>
<evidence type="ECO:0000256" key="4">
    <source>
        <dbReference type="PIRSR" id="PIRSR606710-1"/>
    </source>
</evidence>
<dbReference type="SUPFAM" id="SSF75005">
    <property type="entry name" value="Arabinanase/levansucrase/invertase"/>
    <property type="match status" value="1"/>
</dbReference>
<dbReference type="PANTHER" id="PTHR42812">
    <property type="entry name" value="BETA-XYLOSIDASE"/>
    <property type="match status" value="1"/>
</dbReference>
<dbReference type="InterPro" id="IPR023296">
    <property type="entry name" value="Glyco_hydro_beta-prop_sf"/>
</dbReference>
<evidence type="ECO:0000313" key="7">
    <source>
        <dbReference type="EMBL" id="RST31644.1"/>
    </source>
</evidence>
<dbReference type="GO" id="GO:0004553">
    <property type="term" value="F:hydrolase activity, hydrolyzing O-glycosyl compounds"/>
    <property type="evidence" value="ECO:0007669"/>
    <property type="project" value="InterPro"/>
</dbReference>
<dbReference type="Proteomes" id="UP000274661">
    <property type="component" value="Unassembled WGS sequence"/>
</dbReference>
<evidence type="ECO:0000256" key="3">
    <source>
        <dbReference type="ARBA" id="ARBA00023295"/>
    </source>
</evidence>
<accession>A0A429VCG0</accession>
<evidence type="ECO:0000256" key="1">
    <source>
        <dbReference type="ARBA" id="ARBA00009865"/>
    </source>
</evidence>
<dbReference type="OrthoDB" id="9760116at2"/>
<dbReference type="CDD" id="cd08999">
    <property type="entry name" value="GH43_ABN-like"/>
    <property type="match status" value="1"/>
</dbReference>
<dbReference type="RefSeq" id="WP_126719561.1">
    <property type="nucleotide sequence ID" value="NZ_RWJF01000001.1"/>
</dbReference>
<evidence type="ECO:0000256" key="5">
    <source>
        <dbReference type="PIRSR" id="PIRSR606710-2"/>
    </source>
</evidence>
<dbReference type="InterPro" id="IPR051795">
    <property type="entry name" value="Glycosyl_Hydrlase_43"/>
</dbReference>
<gene>
    <name evidence="7" type="ORF">HMF7854_12965</name>
</gene>
<evidence type="ECO:0000313" key="8">
    <source>
        <dbReference type="Proteomes" id="UP000274661"/>
    </source>
</evidence>
<feature type="active site" description="Proton donor" evidence="4">
    <location>
        <position position="339"/>
    </location>
</feature>
<sequence length="445" mass="49343">MTRFAVSAREDDGATLLRVALAGGGDRELRIEGPDAPHYEAFHERLAAAFGTRRPRQMETVRYAGVEPPWRPLITANLHPRILVGYGDPAVLRTDAGWLLVATSNDAPDAFPLLRSDDLDHWAPAGFVFPEGATPDWTSAGPRHGDFWAPEIARVGAEYWLCYTARDRDRLLAIGLARAPSPLGPWRDNGEPLIAGSMIDAHILVDEGQPWLFWKKDSNSLWPRPLAALLGDHPQLIDALFDDERDRRSAAFCAAVLPWANTRRPMERYFLMQPLIRAAIENWSKVRAVLAASGVAAPIVADMTTPVFAQRLREDGRALVGERHQVLSNDLDWEGHLIEGPFVWKQEGRYWLFYAGNDFTSPLYGIGVASAERLTGPYVKQPEPLLRSTETWLAPGHASVARGPTGKPQLFFHAYHPGSGGYNEFRALLTVGLDFTDGFIATKEA</sequence>
<proteinExistence type="inferred from homology"/>